<dbReference type="InterPro" id="IPR037185">
    <property type="entry name" value="EmrE-like"/>
</dbReference>
<feature type="transmembrane region" description="Helical" evidence="5">
    <location>
        <begin position="12"/>
        <end position="32"/>
    </location>
</feature>
<dbReference type="Proteomes" id="UP001595629">
    <property type="component" value="Unassembled WGS sequence"/>
</dbReference>
<feature type="transmembrane region" description="Helical" evidence="5">
    <location>
        <begin position="249"/>
        <end position="269"/>
    </location>
</feature>
<dbReference type="PANTHER" id="PTHR32322">
    <property type="entry name" value="INNER MEMBRANE TRANSPORTER"/>
    <property type="match status" value="1"/>
</dbReference>
<dbReference type="InterPro" id="IPR050638">
    <property type="entry name" value="AA-Vitamin_Transporters"/>
</dbReference>
<name>A0ABV7TME7_9RHOB</name>
<feature type="transmembrane region" description="Helical" evidence="5">
    <location>
        <begin position="186"/>
        <end position="206"/>
    </location>
</feature>
<accession>A0ABV7TME7</accession>
<feature type="transmembrane region" description="Helical" evidence="5">
    <location>
        <begin position="275"/>
        <end position="295"/>
    </location>
</feature>
<dbReference type="RefSeq" id="WP_386737714.1">
    <property type="nucleotide sequence ID" value="NZ_JBHRXI010000049.1"/>
</dbReference>
<evidence type="ECO:0000256" key="3">
    <source>
        <dbReference type="ARBA" id="ARBA00022989"/>
    </source>
</evidence>
<feature type="transmembrane region" description="Helical" evidence="5">
    <location>
        <begin position="70"/>
        <end position="90"/>
    </location>
</feature>
<evidence type="ECO:0000256" key="4">
    <source>
        <dbReference type="ARBA" id="ARBA00023136"/>
    </source>
</evidence>
<keyword evidence="8" id="KW-1185">Reference proteome</keyword>
<dbReference type="SUPFAM" id="SSF103481">
    <property type="entry name" value="Multidrug resistance efflux transporter EmrE"/>
    <property type="match status" value="2"/>
</dbReference>
<feature type="transmembrane region" description="Helical" evidence="5">
    <location>
        <begin position="44"/>
        <end position="63"/>
    </location>
</feature>
<proteinExistence type="predicted"/>
<evidence type="ECO:0000313" key="8">
    <source>
        <dbReference type="Proteomes" id="UP001595629"/>
    </source>
</evidence>
<dbReference type="Pfam" id="PF00892">
    <property type="entry name" value="EamA"/>
    <property type="match status" value="2"/>
</dbReference>
<feature type="transmembrane region" description="Helical" evidence="5">
    <location>
        <begin position="102"/>
        <end position="120"/>
    </location>
</feature>
<gene>
    <name evidence="7" type="ORF">ACFORG_21880</name>
</gene>
<feature type="domain" description="EamA" evidence="6">
    <location>
        <begin position="158"/>
        <end position="291"/>
    </location>
</feature>
<dbReference type="InterPro" id="IPR000620">
    <property type="entry name" value="EamA_dom"/>
</dbReference>
<organism evidence="7 8">
    <name type="scientific">Lutimaribacter marinistellae</name>
    <dbReference type="NCBI Taxonomy" id="1820329"/>
    <lineage>
        <taxon>Bacteria</taxon>
        <taxon>Pseudomonadati</taxon>
        <taxon>Pseudomonadota</taxon>
        <taxon>Alphaproteobacteria</taxon>
        <taxon>Rhodobacterales</taxon>
        <taxon>Roseobacteraceae</taxon>
        <taxon>Lutimaribacter</taxon>
    </lineage>
</organism>
<keyword evidence="3 5" id="KW-1133">Transmembrane helix</keyword>
<reference evidence="8" key="1">
    <citation type="journal article" date="2019" name="Int. J. Syst. Evol. Microbiol.">
        <title>The Global Catalogue of Microorganisms (GCM) 10K type strain sequencing project: providing services to taxonomists for standard genome sequencing and annotation.</title>
        <authorList>
            <consortium name="The Broad Institute Genomics Platform"/>
            <consortium name="The Broad Institute Genome Sequencing Center for Infectious Disease"/>
            <person name="Wu L."/>
            <person name="Ma J."/>
        </authorList>
    </citation>
    <scope>NUCLEOTIDE SEQUENCE [LARGE SCALE GENOMIC DNA]</scope>
    <source>
        <strain evidence="8">KCTC 42911</strain>
    </source>
</reference>
<evidence type="ECO:0000259" key="6">
    <source>
        <dbReference type="Pfam" id="PF00892"/>
    </source>
</evidence>
<comment type="caution">
    <text evidence="7">The sequence shown here is derived from an EMBL/GenBank/DDBJ whole genome shotgun (WGS) entry which is preliminary data.</text>
</comment>
<dbReference type="PANTHER" id="PTHR32322:SF9">
    <property type="entry name" value="AMINO-ACID METABOLITE EFFLUX PUMP-RELATED"/>
    <property type="match status" value="1"/>
</dbReference>
<evidence type="ECO:0000256" key="2">
    <source>
        <dbReference type="ARBA" id="ARBA00022692"/>
    </source>
</evidence>
<feature type="transmembrane region" description="Helical" evidence="5">
    <location>
        <begin position="129"/>
        <end position="149"/>
    </location>
</feature>
<feature type="transmembrane region" description="Helical" evidence="5">
    <location>
        <begin position="218"/>
        <end position="237"/>
    </location>
</feature>
<keyword evidence="2 5" id="KW-0812">Transmembrane</keyword>
<dbReference type="EMBL" id="JBHRXI010000049">
    <property type="protein sequence ID" value="MFC3616401.1"/>
    <property type="molecule type" value="Genomic_DNA"/>
</dbReference>
<protein>
    <submittedName>
        <fullName evidence="7">DMT family transporter</fullName>
    </submittedName>
</protein>
<evidence type="ECO:0000256" key="1">
    <source>
        <dbReference type="ARBA" id="ARBA00004141"/>
    </source>
</evidence>
<feature type="domain" description="EamA" evidence="6">
    <location>
        <begin position="14"/>
        <end position="141"/>
    </location>
</feature>
<evidence type="ECO:0000256" key="5">
    <source>
        <dbReference type="SAM" id="Phobius"/>
    </source>
</evidence>
<evidence type="ECO:0000313" key="7">
    <source>
        <dbReference type="EMBL" id="MFC3616401.1"/>
    </source>
</evidence>
<sequence length="304" mass="32073">MTQQSLSARAWAELLLLGLIWGGSFLAIRVALDEVPVLTSVLHRVFWAMLALWLAVFAMRLPIPRAPNVWGAFLVMGLLNNVIPFGLMAWGQLYIETGLTSILNAATAVFGVIVAAMVFADERLTLQKAVGVAMGFLGVATAIGLNALTQFDPRSLAQLAVLGGTVSYACAAAWARSKLSGLSPQVAAAGMLTGSTLVLVPLTLLIDGPPDLGLSASSWLAIAYYALIATAGAYLLYYRVLAMAGSGNLMLVTLVIPPVAILLGAWVRGETLRPEAFAGFALLALGLLVLNGTLWPRSRARARD</sequence>
<comment type="subcellular location">
    <subcellularLocation>
        <location evidence="1">Membrane</location>
        <topology evidence="1">Multi-pass membrane protein</topology>
    </subcellularLocation>
</comment>
<keyword evidence="4 5" id="KW-0472">Membrane</keyword>